<dbReference type="AlphaFoldDB" id="Q1Q5A7"/>
<dbReference type="RefSeq" id="WP_169704403.1">
    <property type="nucleotide sequence ID" value="NZ_OCTL01000150.1"/>
</dbReference>
<reference evidence="2" key="2">
    <citation type="submission" date="2006-01" db="EMBL/GenBank/DDBJ databases">
        <authorList>
            <person name="Genoscope"/>
        </authorList>
    </citation>
    <scope>NUCLEOTIDE SEQUENCE</scope>
</reference>
<protein>
    <submittedName>
        <fullName evidence="2">Uncharacterized protein</fullName>
    </submittedName>
</protein>
<organism evidence="2">
    <name type="scientific">Kuenenia stuttgartiensis</name>
    <dbReference type="NCBI Taxonomy" id="174633"/>
    <lineage>
        <taxon>Bacteria</taxon>
        <taxon>Pseudomonadati</taxon>
        <taxon>Planctomycetota</taxon>
        <taxon>Candidatus Brocadiia</taxon>
        <taxon>Candidatus Brocadiales</taxon>
        <taxon>Candidatus Brocadiaceae</taxon>
        <taxon>Candidatus Kuenenia</taxon>
    </lineage>
</organism>
<proteinExistence type="predicted"/>
<feature type="signal peptide" evidence="1">
    <location>
        <begin position="1"/>
        <end position="24"/>
    </location>
</feature>
<keyword evidence="1" id="KW-0732">Signal</keyword>
<feature type="chain" id="PRO_5004195515" evidence="1">
    <location>
        <begin position="25"/>
        <end position="80"/>
    </location>
</feature>
<accession>Q1Q5A7</accession>
<name>Q1Q5A7_KUEST</name>
<evidence type="ECO:0000313" key="2">
    <source>
        <dbReference type="EMBL" id="CAJ75196.1"/>
    </source>
</evidence>
<evidence type="ECO:0000256" key="1">
    <source>
        <dbReference type="SAM" id="SignalP"/>
    </source>
</evidence>
<reference evidence="2" key="1">
    <citation type="journal article" date="2006" name="Nature">
        <title>Deciphering the evolution and metabolism of an anammox bacterium from a community genome.</title>
        <authorList>
            <person name="Strous M."/>
            <person name="Pelletier E."/>
            <person name="Mangenot S."/>
            <person name="Rattei T."/>
            <person name="Lehner A."/>
            <person name="Taylor M.W."/>
            <person name="Horn M."/>
            <person name="Daims H."/>
            <person name="Bartol-Mavel D."/>
            <person name="Wincker P."/>
            <person name="Barbe V."/>
            <person name="Fonknechten N."/>
            <person name="Vallenet D."/>
            <person name="Segurens B."/>
            <person name="Schenowitz-Truong C."/>
            <person name="Medigue C."/>
            <person name="Collingro A."/>
            <person name="Snel B."/>
            <person name="Dutilh B.E."/>
            <person name="OpDenCamp H.J.M."/>
            <person name="vanDerDrift C."/>
            <person name="Cirpus I."/>
            <person name="vanDePas-Schoonen K.T."/>
            <person name="Harhangi H.R."/>
            <person name="vanNiftrik L."/>
            <person name="Schmid M."/>
            <person name="Keltjens J."/>
            <person name="vanDeVossenberg J."/>
            <person name="Kartal B."/>
            <person name="Meier H."/>
            <person name="Frishman D."/>
            <person name="Huynen M.A."/>
            <person name="Mewes H."/>
            <person name="Weissenbach J."/>
            <person name="Jetten M.S.M."/>
            <person name="Wagner M."/>
            <person name="LePaslier D."/>
        </authorList>
    </citation>
    <scope>NUCLEOTIDE SEQUENCE</scope>
</reference>
<sequence>MSKPCASLGLVLAFLMLCVVEAGAQQSGTVEKEPKTKLETFQAQTGAVVIKSFSRIGRLSALGSAEVTAMEFTDASTGKK</sequence>
<dbReference type="EMBL" id="CT573071">
    <property type="protein sequence ID" value="CAJ75196.1"/>
    <property type="molecule type" value="Genomic_DNA"/>
</dbReference>
<gene>
    <name evidence="2" type="ORF">kuste4434</name>
</gene>